<keyword evidence="3" id="KW-1185">Reference proteome</keyword>
<feature type="region of interest" description="Disordered" evidence="1">
    <location>
        <begin position="57"/>
        <end position="108"/>
    </location>
</feature>
<dbReference type="STRING" id="984262.SGRA_2215"/>
<gene>
    <name evidence="2" type="ordered locus">SGRA_2215</name>
</gene>
<dbReference type="EMBL" id="CP002831">
    <property type="protein sequence ID" value="AFC24944.1"/>
    <property type="molecule type" value="Genomic_DNA"/>
</dbReference>
<reference evidence="2 3" key="1">
    <citation type="journal article" date="2012" name="Stand. Genomic Sci.">
        <title>Complete genome sequencing and analysis of Saprospira grandis str. Lewin, a predatory marine bacterium.</title>
        <authorList>
            <person name="Saw J.H."/>
            <person name="Yuryev A."/>
            <person name="Kanbe M."/>
            <person name="Hou S."/>
            <person name="Young A.G."/>
            <person name="Aizawa S."/>
            <person name="Alam M."/>
        </authorList>
    </citation>
    <scope>NUCLEOTIDE SEQUENCE [LARGE SCALE GENOMIC DNA]</scope>
    <source>
        <strain evidence="2 3">Lewin</strain>
    </source>
</reference>
<feature type="compositionally biased region" description="Basic and acidic residues" evidence="1">
    <location>
        <begin position="97"/>
        <end position="108"/>
    </location>
</feature>
<protein>
    <submittedName>
        <fullName evidence="2">Uncharacterized protein</fullName>
    </submittedName>
</protein>
<name>H6L3J6_SAPGL</name>
<sequence>MLRRYASPLAGLLGPAAAFGGFGLALWATAAQRWAAHPLFSLWAFCFQPFGPTASRGGAAAGLGMDRGGPQGQTELFEQSEKSEGPSRLASPGTARPEARRAEGEAPK</sequence>
<dbReference type="HOGENOM" id="CLU_2195092_0_0_10"/>
<evidence type="ECO:0000313" key="2">
    <source>
        <dbReference type="EMBL" id="AFC24944.1"/>
    </source>
</evidence>
<dbReference type="AlphaFoldDB" id="H6L3J6"/>
<evidence type="ECO:0000256" key="1">
    <source>
        <dbReference type="SAM" id="MobiDB-lite"/>
    </source>
</evidence>
<evidence type="ECO:0000313" key="3">
    <source>
        <dbReference type="Proteomes" id="UP000007519"/>
    </source>
</evidence>
<dbReference type="Proteomes" id="UP000007519">
    <property type="component" value="Chromosome"/>
</dbReference>
<feature type="compositionally biased region" description="Gly residues" evidence="1">
    <location>
        <begin position="59"/>
        <end position="71"/>
    </location>
</feature>
<accession>H6L3J6</accession>
<proteinExistence type="predicted"/>
<dbReference type="KEGG" id="sgn:SGRA_2215"/>
<organism evidence="2 3">
    <name type="scientific">Saprospira grandis (strain Lewin)</name>
    <dbReference type="NCBI Taxonomy" id="984262"/>
    <lineage>
        <taxon>Bacteria</taxon>
        <taxon>Pseudomonadati</taxon>
        <taxon>Bacteroidota</taxon>
        <taxon>Saprospiria</taxon>
        <taxon>Saprospirales</taxon>
        <taxon>Saprospiraceae</taxon>
        <taxon>Saprospira</taxon>
    </lineage>
</organism>